<evidence type="ECO:0000256" key="1">
    <source>
        <dbReference type="SAM" id="Phobius"/>
    </source>
</evidence>
<keyword evidence="3" id="KW-1185">Reference proteome</keyword>
<sequence length="259" mass="28745">MSSLKGTVVATVVVAKGVPPAILLCHTPFNRDRRVLFFWIALLHLMAAVMGHGGDNGDEPPHPFGGVVPPRRRGAAVNNKMHKLYKANSERPLKIVFDINTNMPIGEVYECFIRETWFDFGLIANHPMTSTYWASLNNRICARYRGCTNIAKNRLIDFAADVEVAMAQVPTGIGSAGNKEFRKKQNALVAEVALHTHHIADSGGETLLIGSQYLRRSWDVDVNAFLQNPIFVTAIGDIIRSFKNQVNNDGEDEDEDEET</sequence>
<keyword evidence="1" id="KW-0472">Membrane</keyword>
<accession>A0AA36EB90</accession>
<dbReference type="Proteomes" id="UP001177003">
    <property type="component" value="Chromosome 6"/>
</dbReference>
<evidence type="ECO:0000313" key="3">
    <source>
        <dbReference type="Proteomes" id="UP001177003"/>
    </source>
</evidence>
<evidence type="ECO:0000313" key="2">
    <source>
        <dbReference type="EMBL" id="CAI9289573.1"/>
    </source>
</evidence>
<name>A0AA36EB90_LACSI</name>
<proteinExistence type="predicted"/>
<protein>
    <submittedName>
        <fullName evidence="2">Uncharacterized protein</fullName>
    </submittedName>
</protein>
<gene>
    <name evidence="2" type="ORF">LSALG_LOCUS28806</name>
</gene>
<keyword evidence="1" id="KW-0812">Transmembrane</keyword>
<keyword evidence="1" id="KW-1133">Transmembrane helix</keyword>
<dbReference type="AlphaFoldDB" id="A0AA36EB90"/>
<organism evidence="2 3">
    <name type="scientific">Lactuca saligna</name>
    <name type="common">Willowleaf lettuce</name>
    <dbReference type="NCBI Taxonomy" id="75948"/>
    <lineage>
        <taxon>Eukaryota</taxon>
        <taxon>Viridiplantae</taxon>
        <taxon>Streptophyta</taxon>
        <taxon>Embryophyta</taxon>
        <taxon>Tracheophyta</taxon>
        <taxon>Spermatophyta</taxon>
        <taxon>Magnoliopsida</taxon>
        <taxon>eudicotyledons</taxon>
        <taxon>Gunneridae</taxon>
        <taxon>Pentapetalae</taxon>
        <taxon>asterids</taxon>
        <taxon>campanulids</taxon>
        <taxon>Asterales</taxon>
        <taxon>Asteraceae</taxon>
        <taxon>Cichorioideae</taxon>
        <taxon>Cichorieae</taxon>
        <taxon>Lactucinae</taxon>
        <taxon>Lactuca</taxon>
    </lineage>
</organism>
<reference evidence="2" key="1">
    <citation type="submission" date="2023-04" db="EMBL/GenBank/DDBJ databases">
        <authorList>
            <person name="Vijverberg K."/>
            <person name="Xiong W."/>
            <person name="Schranz E."/>
        </authorList>
    </citation>
    <scope>NUCLEOTIDE SEQUENCE</scope>
</reference>
<feature type="transmembrane region" description="Helical" evidence="1">
    <location>
        <begin position="36"/>
        <end position="54"/>
    </location>
</feature>
<dbReference type="EMBL" id="OX465082">
    <property type="protein sequence ID" value="CAI9289573.1"/>
    <property type="molecule type" value="Genomic_DNA"/>
</dbReference>